<sequence length="166" mass="17381">MQIHTRKTLFSSSYNKLNKSHPQNPNPNPKTSHLNTPFPSPISFEDCKQESYTASASENSIWLFIDRQSLELFLLPITFASMEMKKVACVVLVIVALFMSSAIAAKAPAPAPAPESSPASESAPGGAAAATKGAAPAPANGAAAVLPTLGSFVGASLLSFFAIYLN</sequence>
<evidence type="ECO:0000313" key="2">
    <source>
        <dbReference type="Proteomes" id="UP001164539"/>
    </source>
</evidence>
<proteinExistence type="predicted"/>
<evidence type="ECO:0000313" key="1">
    <source>
        <dbReference type="EMBL" id="KAJ4724232.1"/>
    </source>
</evidence>
<organism evidence="1 2">
    <name type="scientific">Melia azedarach</name>
    <name type="common">Chinaberry tree</name>
    <dbReference type="NCBI Taxonomy" id="155640"/>
    <lineage>
        <taxon>Eukaryota</taxon>
        <taxon>Viridiplantae</taxon>
        <taxon>Streptophyta</taxon>
        <taxon>Embryophyta</taxon>
        <taxon>Tracheophyta</taxon>
        <taxon>Spermatophyta</taxon>
        <taxon>Magnoliopsida</taxon>
        <taxon>eudicotyledons</taxon>
        <taxon>Gunneridae</taxon>
        <taxon>Pentapetalae</taxon>
        <taxon>rosids</taxon>
        <taxon>malvids</taxon>
        <taxon>Sapindales</taxon>
        <taxon>Meliaceae</taxon>
        <taxon>Melia</taxon>
    </lineage>
</organism>
<gene>
    <name evidence="1" type="ORF">OWV82_003241</name>
</gene>
<protein>
    <submittedName>
        <fullName evidence="1">Arabinogalactan peptide 23</fullName>
    </submittedName>
</protein>
<dbReference type="Proteomes" id="UP001164539">
    <property type="component" value="Chromosome 2"/>
</dbReference>
<comment type="caution">
    <text evidence="1">The sequence shown here is derived from an EMBL/GenBank/DDBJ whole genome shotgun (WGS) entry which is preliminary data.</text>
</comment>
<accession>A0ACC1YM11</accession>
<keyword evidence="2" id="KW-1185">Reference proteome</keyword>
<name>A0ACC1YM11_MELAZ</name>
<reference evidence="1 2" key="1">
    <citation type="journal article" date="2023" name="Science">
        <title>Complex scaffold remodeling in plant triterpene biosynthesis.</title>
        <authorList>
            <person name="De La Pena R."/>
            <person name="Hodgson H."/>
            <person name="Liu J.C."/>
            <person name="Stephenson M.J."/>
            <person name="Martin A.C."/>
            <person name="Owen C."/>
            <person name="Harkess A."/>
            <person name="Leebens-Mack J."/>
            <person name="Jimenez L.E."/>
            <person name="Osbourn A."/>
            <person name="Sattely E.S."/>
        </authorList>
    </citation>
    <scope>NUCLEOTIDE SEQUENCE [LARGE SCALE GENOMIC DNA]</scope>
    <source>
        <strain evidence="2">cv. JPN11</strain>
        <tissue evidence="1">Leaf</tissue>
    </source>
</reference>
<dbReference type="EMBL" id="CM051395">
    <property type="protein sequence ID" value="KAJ4724232.1"/>
    <property type="molecule type" value="Genomic_DNA"/>
</dbReference>